<dbReference type="Gene3D" id="3.60.15.10">
    <property type="entry name" value="Ribonuclease Z/Hydroxyacylglutathione hydrolase-like"/>
    <property type="match status" value="1"/>
</dbReference>
<feature type="domain" description="Metallo-beta-lactamase" evidence="2">
    <location>
        <begin position="16"/>
        <end position="244"/>
    </location>
</feature>
<dbReference type="InterPro" id="IPR050698">
    <property type="entry name" value="MBL"/>
</dbReference>
<keyword evidence="5" id="KW-1185">Reference proteome</keyword>
<dbReference type="PANTHER" id="PTHR11203:SF37">
    <property type="entry name" value="INTEGRATOR COMPLEX SUBUNIT 11"/>
    <property type="match status" value="1"/>
</dbReference>
<dbReference type="RefSeq" id="WP_157677486.1">
    <property type="nucleotide sequence ID" value="NZ_CP022121.1"/>
</dbReference>
<dbReference type="EMBL" id="JANPWE010000006">
    <property type="protein sequence ID" value="MCR6546344.1"/>
    <property type="molecule type" value="Genomic_DNA"/>
</dbReference>
<reference evidence="4 5" key="1">
    <citation type="submission" date="2022-08" db="EMBL/GenBank/DDBJ databases">
        <title>Proteogenomics of the novel Dehalobacterium formicoaceticum strain EZ94 highlights a key role of methyltransferases during anaerobic dichloromethane degradation.</title>
        <authorList>
            <person name="Wasmund K."/>
        </authorList>
    </citation>
    <scope>NUCLEOTIDE SEQUENCE [LARGE SCALE GENOMIC DNA]</scope>
    <source>
        <strain evidence="4 5">EZ94</strain>
    </source>
</reference>
<evidence type="ECO:0000313" key="4">
    <source>
        <dbReference type="EMBL" id="MCR6546344.1"/>
    </source>
</evidence>
<dbReference type="Pfam" id="PF10996">
    <property type="entry name" value="Beta-Casp"/>
    <property type="match status" value="1"/>
</dbReference>
<evidence type="ECO:0000313" key="5">
    <source>
        <dbReference type="Proteomes" id="UP001524944"/>
    </source>
</evidence>
<dbReference type="Gene3D" id="3.40.50.10890">
    <property type="match status" value="1"/>
</dbReference>
<dbReference type="InterPro" id="IPR036866">
    <property type="entry name" value="RibonucZ/Hydroxyglut_hydro"/>
</dbReference>
<sequence length="521" mass="59142">MAKIKISFLGAARVVTGSCYLLEHQQTKFLIDCGMFQGSKSLEEHNYREFPFNPGEIDFVLLTHAHIDHSGLLPKLYKSGFSGPTYGTSGTVELCKIMLPDSGYIQESEVERKNKKARRSGGKELTPIYTAQDAEACVRFFEKRPYNLEFEPAPGIKITFRDAGHILGSSILELVYEENEQVKKMVLSGDLGRSNQPILNDPYIVQEANYLVLETTYGDRFHDDPIDNDERMAQAINETFQRGGNVIIPAFAVDRTQDLLYTLNRLMDDGKINPQSIYVDSPLAIAATEIFCKHPQYFDEETKEFMEERQGCPFHLKNLNYSHTAEESMALNKIKSGALIISASGMAEAGRIKHHLKHNLWRRECTVIFVGYQAEGTLGRRIVDGAKKVKIHGEEVVVKARILMLEGYSAHADQKELVHWLDGFKKIPEYIFLTHGEEKGTEHFAQILKEKYQAQAIVPSMGEGYELEGKEPMTSVCGWEPRPLEYPNDVYDQIMELLQPMLRSELTSKLSQIRDYIKKIG</sequence>
<gene>
    <name evidence="4" type="ORF">NVS47_12620</name>
</gene>
<dbReference type="Proteomes" id="UP001524944">
    <property type="component" value="Unassembled WGS sequence"/>
</dbReference>
<dbReference type="Pfam" id="PF00753">
    <property type="entry name" value="Lactamase_B"/>
    <property type="match status" value="1"/>
</dbReference>
<accession>A0ABT1Y640</accession>
<dbReference type="Pfam" id="PF07521">
    <property type="entry name" value="RMMBL"/>
    <property type="match status" value="1"/>
</dbReference>
<dbReference type="InterPro" id="IPR011108">
    <property type="entry name" value="RMMBL"/>
</dbReference>
<dbReference type="SUPFAM" id="SSF56281">
    <property type="entry name" value="Metallo-hydrolase/oxidoreductase"/>
    <property type="match status" value="1"/>
</dbReference>
<comment type="caution">
    <text evidence="4">The sequence shown here is derived from an EMBL/GenBank/DDBJ whole genome shotgun (WGS) entry which is preliminary data.</text>
</comment>
<evidence type="ECO:0000256" key="1">
    <source>
        <dbReference type="ARBA" id="ARBA00022801"/>
    </source>
</evidence>
<keyword evidence="1" id="KW-0378">Hydrolase</keyword>
<evidence type="ECO:0000259" key="3">
    <source>
        <dbReference type="SMART" id="SM01027"/>
    </source>
</evidence>
<dbReference type="InterPro" id="IPR001279">
    <property type="entry name" value="Metallo-B-lactamas"/>
</dbReference>
<dbReference type="PANTHER" id="PTHR11203">
    <property type="entry name" value="CLEAVAGE AND POLYADENYLATION SPECIFICITY FACTOR FAMILY MEMBER"/>
    <property type="match status" value="1"/>
</dbReference>
<organism evidence="4 5">
    <name type="scientific">Dehalobacterium formicoaceticum</name>
    <dbReference type="NCBI Taxonomy" id="51515"/>
    <lineage>
        <taxon>Bacteria</taxon>
        <taxon>Bacillati</taxon>
        <taxon>Bacillota</taxon>
        <taxon>Clostridia</taxon>
        <taxon>Eubacteriales</taxon>
        <taxon>Peptococcaceae</taxon>
        <taxon>Dehalobacterium</taxon>
    </lineage>
</organism>
<protein>
    <submittedName>
        <fullName evidence="4">MBL fold metallo-hydrolase</fullName>
    </submittedName>
</protein>
<proteinExistence type="predicted"/>
<dbReference type="SMART" id="SM00849">
    <property type="entry name" value="Lactamase_B"/>
    <property type="match status" value="1"/>
</dbReference>
<name>A0ABT1Y640_9FIRM</name>
<evidence type="ECO:0000259" key="2">
    <source>
        <dbReference type="SMART" id="SM00849"/>
    </source>
</evidence>
<dbReference type="SMART" id="SM01027">
    <property type="entry name" value="Beta-Casp"/>
    <property type="match status" value="1"/>
</dbReference>
<feature type="domain" description="Beta-Casp" evidence="3">
    <location>
        <begin position="256"/>
        <end position="382"/>
    </location>
</feature>
<dbReference type="InterPro" id="IPR022712">
    <property type="entry name" value="Beta_Casp"/>
</dbReference>
<dbReference type="CDD" id="cd16295">
    <property type="entry name" value="TTHA0252-CPSF-like_MBL-fold"/>
    <property type="match status" value="1"/>
</dbReference>